<keyword evidence="4" id="KW-1185">Reference proteome</keyword>
<dbReference type="RefSeq" id="WP_192590335.1">
    <property type="nucleotide sequence ID" value="NZ_JADBEE010000001.1"/>
</dbReference>
<evidence type="ECO:0000313" key="3">
    <source>
        <dbReference type="EMBL" id="MBE1513443.1"/>
    </source>
</evidence>
<feature type="transmembrane region" description="Helical" evidence="2">
    <location>
        <begin position="189"/>
        <end position="220"/>
    </location>
</feature>
<organism evidence="3 4">
    <name type="scientific">Nesterenkonia halotolerans</name>
    <dbReference type="NCBI Taxonomy" id="225325"/>
    <lineage>
        <taxon>Bacteria</taxon>
        <taxon>Bacillati</taxon>
        <taxon>Actinomycetota</taxon>
        <taxon>Actinomycetes</taxon>
        <taxon>Micrococcales</taxon>
        <taxon>Micrococcaceae</taxon>
        <taxon>Nesterenkonia</taxon>
    </lineage>
</organism>
<feature type="coiled-coil region" evidence="1">
    <location>
        <begin position="323"/>
        <end position="350"/>
    </location>
</feature>
<evidence type="ECO:0000256" key="1">
    <source>
        <dbReference type="SAM" id="Coils"/>
    </source>
</evidence>
<dbReference type="EMBL" id="JADBEE010000001">
    <property type="protein sequence ID" value="MBE1513443.1"/>
    <property type="molecule type" value="Genomic_DNA"/>
</dbReference>
<feature type="transmembrane region" description="Helical" evidence="2">
    <location>
        <begin position="240"/>
        <end position="267"/>
    </location>
</feature>
<gene>
    <name evidence="3" type="ORF">H4W26_000198</name>
</gene>
<dbReference type="Proteomes" id="UP000636579">
    <property type="component" value="Unassembled WGS sequence"/>
</dbReference>
<protein>
    <submittedName>
        <fullName evidence="3">Uncharacterized protein</fullName>
    </submittedName>
</protein>
<keyword evidence="2" id="KW-0812">Transmembrane</keyword>
<keyword evidence="2" id="KW-0472">Membrane</keyword>
<name>A0ABR9J363_9MICC</name>
<keyword evidence="1" id="KW-0175">Coiled coil</keyword>
<reference evidence="3 4" key="1">
    <citation type="submission" date="2020-10" db="EMBL/GenBank/DDBJ databases">
        <title>Sequencing the genomes of 1000 actinobacteria strains.</title>
        <authorList>
            <person name="Klenk H.-P."/>
        </authorList>
    </citation>
    <scope>NUCLEOTIDE SEQUENCE [LARGE SCALE GENOMIC DNA]</scope>
    <source>
        <strain evidence="3 4">DSM 15474</strain>
    </source>
</reference>
<proteinExistence type="predicted"/>
<keyword evidence="2" id="KW-1133">Transmembrane helix</keyword>
<sequence length="413" mass="44118">MDESIPDAEQTSDSTPHDVAERLRMTADEDLLLTAWQYRMMQRDVAASKGKALVAKRSARDEFRVRALEALQARDPQVYEIGLAAERAEAIRENIAHDRAAALQLLEEAGPALRDVVARRSRSMLLLIELCGFEPWPQLRWDKDVRRSSLEEFDQAMPALRTEDLESVSHAYKTAVSALASKTRPWGKIALVSAAGLGLGALTAGLAAPVVGALFGSAVLGYSGAAATSAGLAALGGGSIAAGGFGMAGGAAVIAGAGGVAGSGFLVASARMSGLTVGQVAADVIRLEVATRLVLLDVEGDDAAAKAVVMALRERVVTIGQQVAELVRRIDELRVQRDEALAALHEEREARVADEATIKRLTEQLNSRLHRTHRDEHVQAIDDEIDALRQQQQATELVSGFVRSRAEKLDLVA</sequence>
<comment type="caution">
    <text evidence="3">The sequence shown here is derived from an EMBL/GenBank/DDBJ whole genome shotgun (WGS) entry which is preliminary data.</text>
</comment>
<accession>A0ABR9J363</accession>
<evidence type="ECO:0000313" key="4">
    <source>
        <dbReference type="Proteomes" id="UP000636579"/>
    </source>
</evidence>
<evidence type="ECO:0000256" key="2">
    <source>
        <dbReference type="SAM" id="Phobius"/>
    </source>
</evidence>